<proteinExistence type="predicted"/>
<evidence type="ECO:0000256" key="2">
    <source>
        <dbReference type="ARBA" id="ARBA00022989"/>
    </source>
</evidence>
<dbReference type="InterPro" id="IPR020846">
    <property type="entry name" value="MFS_dom"/>
</dbReference>
<accession>A0A2H0UI46</accession>
<dbReference type="SUPFAM" id="SSF103473">
    <property type="entry name" value="MFS general substrate transporter"/>
    <property type="match status" value="1"/>
</dbReference>
<keyword evidence="2 4" id="KW-1133">Transmembrane helix</keyword>
<feature type="transmembrane region" description="Helical" evidence="4">
    <location>
        <begin position="284"/>
        <end position="310"/>
    </location>
</feature>
<dbReference type="GO" id="GO:0022857">
    <property type="term" value="F:transmembrane transporter activity"/>
    <property type="evidence" value="ECO:0007669"/>
    <property type="project" value="InterPro"/>
</dbReference>
<protein>
    <recommendedName>
        <fullName evidence="5">Major facilitator superfamily (MFS) profile domain-containing protein</fullName>
    </recommendedName>
</protein>
<keyword evidence="3 4" id="KW-0472">Membrane</keyword>
<comment type="caution">
    <text evidence="6">The sequence shown here is derived from an EMBL/GenBank/DDBJ whole genome shotgun (WGS) entry which is preliminary data.</text>
</comment>
<organism evidence="6 7">
    <name type="scientific">Candidatus Kaiserbacteria bacterium CG10_big_fil_rev_8_21_14_0_10_45_20</name>
    <dbReference type="NCBI Taxonomy" id="1974607"/>
    <lineage>
        <taxon>Bacteria</taxon>
        <taxon>Candidatus Kaiseribacteriota</taxon>
    </lineage>
</organism>
<feature type="transmembrane region" description="Helical" evidence="4">
    <location>
        <begin position="99"/>
        <end position="120"/>
    </location>
</feature>
<evidence type="ECO:0000256" key="3">
    <source>
        <dbReference type="ARBA" id="ARBA00023136"/>
    </source>
</evidence>
<dbReference type="Gene3D" id="1.20.1250.20">
    <property type="entry name" value="MFS general substrate transporter like domains"/>
    <property type="match status" value="2"/>
</dbReference>
<dbReference type="GO" id="GO:0005886">
    <property type="term" value="C:plasma membrane"/>
    <property type="evidence" value="ECO:0007669"/>
    <property type="project" value="TreeGrafter"/>
</dbReference>
<dbReference type="InterPro" id="IPR011701">
    <property type="entry name" value="MFS"/>
</dbReference>
<dbReference type="PANTHER" id="PTHR23521">
    <property type="entry name" value="TRANSPORTER MFS SUPERFAMILY"/>
    <property type="match status" value="1"/>
</dbReference>
<feature type="transmembrane region" description="Helical" evidence="4">
    <location>
        <begin position="140"/>
        <end position="161"/>
    </location>
</feature>
<sequence>MGRFKRVSTLIRAFTTLIVVNFVLNMYSVSVAYVSAPFLERFFSPETISMLFIIQSAAVLIGLLLIPTFISFIGVRALFIMLIPLLQLTVLFFGLAQDFISAAFFFIVQGIILYIIFYILDLYVEGSTQRETETGEVRAIFLTAGNIAGFFAPLIIALLVINEYYPPLFAFTTIILTPAFALALTAFRKLPTIAPKKNAFLQAIHTIRHCRPGVSYVLGANLLLKIFYSWIVIYAPLYLVSVAGISWQALGTMLALALFAYVILEIPLGFIADNYLGEKEIMVAGFLILGASTALLSFIPTAILLLWGIAFFTTRVGAAMVEISTEAHFFKKVTADDSALISVFRITTPLGFIIGPFVALLLLPITGLQFVFGFFGVILLVGAILASRIVDTR</sequence>
<feature type="transmembrane region" description="Helical" evidence="4">
    <location>
        <begin position="370"/>
        <end position="390"/>
    </location>
</feature>
<evidence type="ECO:0000256" key="4">
    <source>
        <dbReference type="SAM" id="Phobius"/>
    </source>
</evidence>
<feature type="transmembrane region" description="Helical" evidence="4">
    <location>
        <begin position="12"/>
        <end position="36"/>
    </location>
</feature>
<dbReference type="EMBL" id="PFBH01000006">
    <property type="protein sequence ID" value="PIR85346.1"/>
    <property type="molecule type" value="Genomic_DNA"/>
</dbReference>
<dbReference type="Proteomes" id="UP000229315">
    <property type="component" value="Unassembled WGS sequence"/>
</dbReference>
<feature type="transmembrane region" description="Helical" evidence="4">
    <location>
        <begin position="339"/>
        <end position="363"/>
    </location>
</feature>
<dbReference type="PANTHER" id="PTHR23521:SF2">
    <property type="entry name" value="TRANSPORTER MFS SUPERFAMILY"/>
    <property type="match status" value="1"/>
</dbReference>
<name>A0A2H0UI46_9BACT</name>
<keyword evidence="1 4" id="KW-0812">Transmembrane</keyword>
<evidence type="ECO:0000313" key="7">
    <source>
        <dbReference type="Proteomes" id="UP000229315"/>
    </source>
</evidence>
<dbReference type="AlphaFoldDB" id="A0A2H0UI46"/>
<dbReference type="Pfam" id="PF07690">
    <property type="entry name" value="MFS_1"/>
    <property type="match status" value="1"/>
</dbReference>
<evidence type="ECO:0000259" key="5">
    <source>
        <dbReference type="PROSITE" id="PS50850"/>
    </source>
</evidence>
<evidence type="ECO:0000256" key="1">
    <source>
        <dbReference type="ARBA" id="ARBA00022692"/>
    </source>
</evidence>
<feature type="domain" description="Major facilitator superfamily (MFS) profile" evidence="5">
    <location>
        <begin position="13"/>
        <end position="393"/>
    </location>
</feature>
<gene>
    <name evidence="6" type="ORF">COU15_01260</name>
</gene>
<feature type="transmembrane region" description="Helical" evidence="4">
    <location>
        <begin position="167"/>
        <end position="187"/>
    </location>
</feature>
<feature type="transmembrane region" description="Helical" evidence="4">
    <location>
        <begin position="73"/>
        <end position="93"/>
    </location>
</feature>
<reference evidence="7" key="1">
    <citation type="submission" date="2017-09" db="EMBL/GenBank/DDBJ databases">
        <title>Depth-based differentiation of microbial function through sediment-hosted aquifers and enrichment of novel symbionts in the deep terrestrial subsurface.</title>
        <authorList>
            <person name="Probst A.J."/>
            <person name="Ladd B."/>
            <person name="Jarett J.K."/>
            <person name="Geller-Mcgrath D.E."/>
            <person name="Sieber C.M.K."/>
            <person name="Emerson J.B."/>
            <person name="Anantharaman K."/>
            <person name="Thomas B.C."/>
            <person name="Malmstrom R."/>
            <person name="Stieglmeier M."/>
            <person name="Klingl A."/>
            <person name="Woyke T."/>
            <person name="Ryan C.M."/>
            <person name="Banfield J.F."/>
        </authorList>
    </citation>
    <scope>NUCLEOTIDE SEQUENCE [LARGE SCALE GENOMIC DNA]</scope>
</reference>
<feature type="transmembrane region" description="Helical" evidence="4">
    <location>
        <begin position="48"/>
        <end position="66"/>
    </location>
</feature>
<feature type="transmembrane region" description="Helical" evidence="4">
    <location>
        <begin position="253"/>
        <end position="272"/>
    </location>
</feature>
<evidence type="ECO:0000313" key="6">
    <source>
        <dbReference type="EMBL" id="PIR85346.1"/>
    </source>
</evidence>
<dbReference type="PROSITE" id="PS50850">
    <property type="entry name" value="MFS"/>
    <property type="match status" value="1"/>
</dbReference>
<dbReference type="InterPro" id="IPR036259">
    <property type="entry name" value="MFS_trans_sf"/>
</dbReference>